<dbReference type="Gramene" id="PRQ58111">
    <property type="protein sequence ID" value="PRQ58111"/>
    <property type="gene ID" value="RchiOBHm_Chr1g0355651"/>
</dbReference>
<evidence type="ECO:0000313" key="3">
    <source>
        <dbReference type="Proteomes" id="UP000238479"/>
    </source>
</evidence>
<keyword evidence="1" id="KW-0812">Transmembrane</keyword>
<comment type="caution">
    <text evidence="2">The sequence shown here is derived from an EMBL/GenBank/DDBJ whole genome shotgun (WGS) entry which is preliminary data.</text>
</comment>
<keyword evidence="3" id="KW-1185">Reference proteome</keyword>
<keyword evidence="1" id="KW-1133">Transmembrane helix</keyword>
<dbReference type="Proteomes" id="UP000238479">
    <property type="component" value="Chromosome 1"/>
</dbReference>
<accession>A0A2P6SHF4</accession>
<name>A0A2P6SHF4_ROSCH</name>
<gene>
    <name evidence="2" type="ORF">RchiOBHm_Chr1g0355651</name>
</gene>
<evidence type="ECO:0000313" key="2">
    <source>
        <dbReference type="EMBL" id="PRQ58111.1"/>
    </source>
</evidence>
<feature type="transmembrane region" description="Helical" evidence="1">
    <location>
        <begin position="6"/>
        <end position="27"/>
    </location>
</feature>
<evidence type="ECO:0000256" key="1">
    <source>
        <dbReference type="SAM" id="Phobius"/>
    </source>
</evidence>
<dbReference type="AlphaFoldDB" id="A0A2P6SHF4"/>
<protein>
    <submittedName>
        <fullName evidence="2">Uncharacterized protein</fullName>
    </submittedName>
</protein>
<proteinExistence type="predicted"/>
<reference evidence="2 3" key="1">
    <citation type="journal article" date="2018" name="Nat. Genet.">
        <title>The Rosa genome provides new insights in the design of modern roses.</title>
        <authorList>
            <person name="Bendahmane M."/>
        </authorList>
    </citation>
    <scope>NUCLEOTIDE SEQUENCE [LARGE SCALE GENOMIC DNA]</scope>
    <source>
        <strain evidence="3">cv. Old Blush</strain>
    </source>
</reference>
<keyword evidence="1" id="KW-0472">Membrane</keyword>
<dbReference type="EMBL" id="PDCK01000039">
    <property type="protein sequence ID" value="PRQ58111.1"/>
    <property type="molecule type" value="Genomic_DNA"/>
</dbReference>
<organism evidence="2 3">
    <name type="scientific">Rosa chinensis</name>
    <name type="common">China rose</name>
    <dbReference type="NCBI Taxonomy" id="74649"/>
    <lineage>
        <taxon>Eukaryota</taxon>
        <taxon>Viridiplantae</taxon>
        <taxon>Streptophyta</taxon>
        <taxon>Embryophyta</taxon>
        <taxon>Tracheophyta</taxon>
        <taxon>Spermatophyta</taxon>
        <taxon>Magnoliopsida</taxon>
        <taxon>eudicotyledons</taxon>
        <taxon>Gunneridae</taxon>
        <taxon>Pentapetalae</taxon>
        <taxon>rosids</taxon>
        <taxon>fabids</taxon>
        <taxon>Rosales</taxon>
        <taxon>Rosaceae</taxon>
        <taxon>Rosoideae</taxon>
        <taxon>Rosoideae incertae sedis</taxon>
        <taxon>Rosa</taxon>
    </lineage>
</organism>
<sequence>MDCTYFMLLWIILIAGIALIITVLQIVRVPNLKVMIHNHFSFSDFCRAKCEHFSFHLLLCCLLLMII</sequence>